<feature type="domain" description="Choice-of-anchor A" evidence="3">
    <location>
        <begin position="28"/>
        <end position="262"/>
    </location>
</feature>
<feature type="signal peptide" evidence="2">
    <location>
        <begin position="1"/>
        <end position="21"/>
    </location>
</feature>
<gene>
    <name evidence="4" type="ORF">GGR17_002115</name>
</gene>
<evidence type="ECO:0000313" key="5">
    <source>
        <dbReference type="Proteomes" id="UP000585681"/>
    </source>
</evidence>
<dbReference type="AlphaFoldDB" id="A0A840CHQ5"/>
<comment type="caution">
    <text evidence="4">The sequence shown here is derived from an EMBL/GenBank/DDBJ whole genome shotgun (WGS) entry which is preliminary data.</text>
</comment>
<keyword evidence="1" id="KW-0812">Transmembrane</keyword>
<reference evidence="4" key="1">
    <citation type="submission" date="2020-08" db="EMBL/GenBank/DDBJ databases">
        <title>Genomic Encyclopedia of Type Strains, Phase IV (KMG-IV): sequencing the most valuable type-strain genomes for metagenomic binning, comparative biology and taxonomic classification.</title>
        <authorList>
            <person name="Goeker M."/>
        </authorList>
    </citation>
    <scope>NUCLEOTIDE SEQUENCE [LARGE SCALE GENOMIC DNA]</scope>
    <source>
        <strain evidence="4">DSM 105040</strain>
    </source>
</reference>
<keyword evidence="2" id="KW-0732">Signal</keyword>
<evidence type="ECO:0000256" key="1">
    <source>
        <dbReference type="SAM" id="Phobius"/>
    </source>
</evidence>
<feature type="chain" id="PRO_5032703754" evidence="2">
    <location>
        <begin position="22"/>
        <end position="300"/>
    </location>
</feature>
<dbReference type="NCBIfam" id="TIGR04215">
    <property type="entry name" value="choice_anch_A"/>
    <property type="match status" value="1"/>
</dbReference>
<evidence type="ECO:0000256" key="2">
    <source>
        <dbReference type="SAM" id="SignalP"/>
    </source>
</evidence>
<feature type="transmembrane region" description="Helical" evidence="1">
    <location>
        <begin position="273"/>
        <end position="294"/>
    </location>
</feature>
<accession>A0A840CHQ5</accession>
<keyword evidence="1" id="KW-0472">Membrane</keyword>
<organism evidence="4 5">
    <name type="scientific">Actibacterium naphthalenivorans</name>
    <dbReference type="NCBI Taxonomy" id="1614693"/>
    <lineage>
        <taxon>Bacteria</taxon>
        <taxon>Pseudomonadati</taxon>
        <taxon>Pseudomonadota</taxon>
        <taxon>Alphaproteobacteria</taxon>
        <taxon>Rhodobacterales</taxon>
        <taxon>Roseobacteraceae</taxon>
        <taxon>Actibacterium</taxon>
    </lineage>
</organism>
<dbReference type="RefSeq" id="WP_054538938.1">
    <property type="nucleotide sequence ID" value="NZ_JACIEQ010000002.1"/>
</dbReference>
<dbReference type="Pfam" id="PF20597">
    <property type="entry name" value="pAdhesive_15"/>
    <property type="match status" value="1"/>
</dbReference>
<keyword evidence="1" id="KW-1133">Transmembrane helix</keyword>
<sequence>MKIAMLGAALGAVVLAAPSHATTLSAAELLNQFNLITRGDVASTSHVEGRALIGGDLSGTFETGLNTRAADLPVSEFDALVVVGEQTGIAKGLNGGDVSIGTLSGIVDVSSGGTLTTGAINVPERFAETLDAFSISLADLEGGSPALYGQTLTFQADPLSDFTVFDMPFSALTAGVSSIDYDLAASDTIVINVSGTTGAFPNNNETKSLGRQVIWNFFEATSITLDRTVVGSILAPFAAVTVGTPYEGSLYADRVLMNSEGHLQPFSGVVPVAAVPLPASLPMISGALVLLGLARRRKAA</sequence>
<dbReference type="Proteomes" id="UP000585681">
    <property type="component" value="Unassembled WGS sequence"/>
</dbReference>
<dbReference type="InterPro" id="IPR026588">
    <property type="entry name" value="Choice_anch_A"/>
</dbReference>
<evidence type="ECO:0000259" key="3">
    <source>
        <dbReference type="Pfam" id="PF20597"/>
    </source>
</evidence>
<proteinExistence type="predicted"/>
<protein>
    <submittedName>
        <fullName evidence="4">Choice-of-anchor A domain-containing protein</fullName>
    </submittedName>
</protein>
<evidence type="ECO:0000313" key="4">
    <source>
        <dbReference type="EMBL" id="MBB4022306.1"/>
    </source>
</evidence>
<keyword evidence="5" id="KW-1185">Reference proteome</keyword>
<dbReference type="EMBL" id="JACIEQ010000002">
    <property type="protein sequence ID" value="MBB4022306.1"/>
    <property type="molecule type" value="Genomic_DNA"/>
</dbReference>
<name>A0A840CHQ5_9RHOB</name>